<evidence type="ECO:0000256" key="2">
    <source>
        <dbReference type="SAM" id="Phobius"/>
    </source>
</evidence>
<dbReference type="PANTHER" id="PTHR23542">
    <property type="match status" value="1"/>
</dbReference>
<dbReference type="InterPro" id="IPR011701">
    <property type="entry name" value="MFS"/>
</dbReference>
<dbReference type="Pfam" id="PF07690">
    <property type="entry name" value="MFS_1"/>
    <property type="match status" value="1"/>
</dbReference>
<feature type="transmembrane region" description="Helical" evidence="2">
    <location>
        <begin position="324"/>
        <end position="346"/>
    </location>
</feature>
<feature type="transmembrane region" description="Helical" evidence="2">
    <location>
        <begin position="264"/>
        <end position="286"/>
    </location>
</feature>
<feature type="transmembrane region" description="Helical" evidence="2">
    <location>
        <begin position="298"/>
        <end position="318"/>
    </location>
</feature>
<keyword evidence="2" id="KW-0812">Transmembrane</keyword>
<feature type="transmembrane region" description="Helical" evidence="2">
    <location>
        <begin position="223"/>
        <end position="244"/>
    </location>
</feature>
<dbReference type="Proteomes" id="UP001566476">
    <property type="component" value="Unassembled WGS sequence"/>
</dbReference>
<feature type="compositionally biased region" description="Basic residues" evidence="1">
    <location>
        <begin position="429"/>
        <end position="450"/>
    </location>
</feature>
<dbReference type="RefSeq" id="WP_370719528.1">
    <property type="nucleotide sequence ID" value="NZ_JBGGTQ010000006.1"/>
</dbReference>
<feature type="transmembrane region" description="Helical" evidence="2">
    <location>
        <begin position="37"/>
        <end position="63"/>
    </location>
</feature>
<feature type="transmembrane region" description="Helical" evidence="2">
    <location>
        <begin position="176"/>
        <end position="200"/>
    </location>
</feature>
<proteinExistence type="predicted"/>
<gene>
    <name evidence="3" type="ORF">AB2L28_13650</name>
</gene>
<keyword evidence="2" id="KW-0472">Membrane</keyword>
<reference evidence="3 4" key="1">
    <citation type="submission" date="2024-07" db="EMBL/GenBank/DDBJ databases">
        <authorList>
            <person name="Thanompreechachai J."/>
            <person name="Duangmal K."/>
        </authorList>
    </citation>
    <scope>NUCLEOTIDE SEQUENCE [LARGE SCALE GENOMIC DNA]</scope>
    <source>
        <strain evidence="3 4">TBRC 1896</strain>
    </source>
</reference>
<dbReference type="SUPFAM" id="SSF103473">
    <property type="entry name" value="MFS general substrate transporter"/>
    <property type="match status" value="1"/>
</dbReference>
<evidence type="ECO:0000313" key="4">
    <source>
        <dbReference type="Proteomes" id="UP001566476"/>
    </source>
</evidence>
<protein>
    <submittedName>
        <fullName evidence="3">MFS transporter</fullName>
    </submittedName>
</protein>
<evidence type="ECO:0000313" key="3">
    <source>
        <dbReference type="EMBL" id="MEZ0493280.1"/>
    </source>
</evidence>
<evidence type="ECO:0000256" key="1">
    <source>
        <dbReference type="SAM" id="MobiDB-lite"/>
    </source>
</evidence>
<feature type="transmembrane region" description="Helical" evidence="2">
    <location>
        <begin position="109"/>
        <end position="127"/>
    </location>
</feature>
<dbReference type="Gene3D" id="1.20.1250.20">
    <property type="entry name" value="MFS general substrate transporter like domains"/>
    <property type="match status" value="1"/>
</dbReference>
<feature type="transmembrane region" description="Helical" evidence="2">
    <location>
        <begin position="12"/>
        <end position="31"/>
    </location>
</feature>
<feature type="transmembrane region" description="Helical" evidence="2">
    <location>
        <begin position="83"/>
        <end position="103"/>
    </location>
</feature>
<sequence>MSHPDPVVGYRALLALPGVPLVLTAATLARLSYATFVLSLLLAVQSATGSYAAAGTALGVYGLTASTMPAKARLLDTVGARRVLPLLSTLFALALTGLAVAAGGGVTAVPVHVAGAAVAGVVAPPVGPTVRAVWARLTPDPGSRQRAYGLDAVVESGLFALGPVLAAALAQTAGPALALAGTAVVHLLGGLLMAVSPLLARPGSASPAAPPPSRRPCSPLRRVLGPLARPGYAVLLVFTFATGLGNDPLEVAVVARGQQAGATAPGLLLAVLSVSAAAGGLAWGHLVGTARGRRLRRASPWSVLAVLAAVTSVAAAAAALAPGVAWLVVALVVVGAAGAPLAVVVYTAADRLSGLDGGAEATTWVNTATNLGASLGTAGAGALVDAHGTASAFWAGAAVTAAAAVGAWSRRWCAHPTATGAADGGRAPGRGRRGRPAGRRGRRSRSRRRR</sequence>
<feature type="transmembrane region" description="Helical" evidence="2">
    <location>
        <begin position="148"/>
        <end position="170"/>
    </location>
</feature>
<feature type="region of interest" description="Disordered" evidence="1">
    <location>
        <begin position="418"/>
        <end position="450"/>
    </location>
</feature>
<organism evidence="3 4">
    <name type="scientific">Kineococcus mangrovi</name>
    <dbReference type="NCBI Taxonomy" id="1660183"/>
    <lineage>
        <taxon>Bacteria</taxon>
        <taxon>Bacillati</taxon>
        <taxon>Actinomycetota</taxon>
        <taxon>Actinomycetes</taxon>
        <taxon>Kineosporiales</taxon>
        <taxon>Kineosporiaceae</taxon>
        <taxon>Kineococcus</taxon>
    </lineage>
</organism>
<name>A0ABV4I3L7_9ACTN</name>
<accession>A0ABV4I3L7</accession>
<keyword evidence="2" id="KW-1133">Transmembrane helix</keyword>
<dbReference type="InterPro" id="IPR036259">
    <property type="entry name" value="MFS_trans_sf"/>
</dbReference>
<comment type="caution">
    <text evidence="3">The sequence shown here is derived from an EMBL/GenBank/DDBJ whole genome shotgun (WGS) entry which is preliminary data.</text>
</comment>
<keyword evidence="4" id="KW-1185">Reference proteome</keyword>
<dbReference type="EMBL" id="JBGGTQ010000006">
    <property type="protein sequence ID" value="MEZ0493280.1"/>
    <property type="molecule type" value="Genomic_DNA"/>
</dbReference>
<dbReference type="PANTHER" id="PTHR23542:SF1">
    <property type="entry name" value="MAJOR FACILITATOR SUPERFAMILY (MFS) PROFILE DOMAIN-CONTAINING PROTEIN"/>
    <property type="match status" value="1"/>
</dbReference>